<dbReference type="PANTHER" id="PTHR10404">
    <property type="entry name" value="N-ACETYLATED-ALPHA-LINKED ACIDIC DIPEPTIDASE"/>
    <property type="match status" value="1"/>
</dbReference>
<dbReference type="RefSeq" id="XP_016762959.1">
    <property type="nucleotide sequence ID" value="XM_016904917.1"/>
</dbReference>
<dbReference type="SUPFAM" id="SSF52025">
    <property type="entry name" value="PA domain"/>
    <property type="match status" value="1"/>
</dbReference>
<dbReference type="PANTHER" id="PTHR10404:SF46">
    <property type="entry name" value="VACUOLAR PROTEIN SORTING-ASSOCIATED PROTEIN 70"/>
    <property type="match status" value="1"/>
</dbReference>
<feature type="domain" description="PA" evidence="3">
    <location>
        <begin position="211"/>
        <end position="289"/>
    </location>
</feature>
<comment type="similarity">
    <text evidence="1">Belongs to the peptidase M28 family. M28B subfamily.</text>
</comment>
<dbReference type="Gene3D" id="1.20.930.40">
    <property type="entry name" value="Transferrin receptor-like, dimerisation domain"/>
    <property type="match status" value="1"/>
</dbReference>
<dbReference type="eggNOG" id="KOG2195">
    <property type="taxonomic scope" value="Eukaryota"/>
</dbReference>
<accession>M3CM28</accession>
<dbReference type="CDD" id="cd08022">
    <property type="entry name" value="M28_PSMA_like"/>
    <property type="match status" value="1"/>
</dbReference>
<gene>
    <name evidence="6" type="ORF">SEPMUDRAFT_148420</name>
</gene>
<dbReference type="FunFam" id="3.50.30.30:FF:000008">
    <property type="entry name" value="Glutamate carboxypeptidase 2"/>
    <property type="match status" value="1"/>
</dbReference>
<evidence type="ECO:0000256" key="1">
    <source>
        <dbReference type="ARBA" id="ARBA00005634"/>
    </source>
</evidence>
<keyword evidence="7" id="KW-1185">Reference proteome</keyword>
<dbReference type="STRING" id="692275.M3CM28"/>
<feature type="domain" description="Peptidase M28" evidence="5">
    <location>
        <begin position="404"/>
        <end position="590"/>
    </location>
</feature>
<dbReference type="GO" id="GO:0004180">
    <property type="term" value="F:carboxypeptidase activity"/>
    <property type="evidence" value="ECO:0007669"/>
    <property type="project" value="TreeGrafter"/>
</dbReference>
<evidence type="ECO:0000259" key="3">
    <source>
        <dbReference type="Pfam" id="PF02225"/>
    </source>
</evidence>
<dbReference type="FunFam" id="3.40.630.10:FF:000101">
    <property type="entry name" value="N-acetylated alpha-linked acidic dipeptidase like 1"/>
    <property type="match status" value="1"/>
</dbReference>
<dbReference type="Gene3D" id="3.40.630.10">
    <property type="entry name" value="Zn peptidases"/>
    <property type="match status" value="1"/>
</dbReference>
<evidence type="ECO:0000259" key="5">
    <source>
        <dbReference type="Pfam" id="PF04389"/>
    </source>
</evidence>
<dbReference type="GeneID" id="27902054"/>
<evidence type="ECO:0000259" key="4">
    <source>
        <dbReference type="Pfam" id="PF04253"/>
    </source>
</evidence>
<organism evidence="6 7">
    <name type="scientific">Sphaerulina musiva (strain SO2202)</name>
    <name type="common">Poplar stem canker fungus</name>
    <name type="synonym">Septoria musiva</name>
    <dbReference type="NCBI Taxonomy" id="692275"/>
    <lineage>
        <taxon>Eukaryota</taxon>
        <taxon>Fungi</taxon>
        <taxon>Dikarya</taxon>
        <taxon>Ascomycota</taxon>
        <taxon>Pezizomycotina</taxon>
        <taxon>Dothideomycetes</taxon>
        <taxon>Dothideomycetidae</taxon>
        <taxon>Mycosphaerellales</taxon>
        <taxon>Mycosphaerellaceae</taxon>
        <taxon>Sphaerulina</taxon>
    </lineage>
</organism>
<sequence>MGRDAEKQQQLIMASERTPLIQSVPVAEQRDRYPHSTVRRTCTIIATSIILTAATIFLGIALTGHTDLLRGKPRAAPGELFAIEGLPHNAWPESHGISYDQLKKTLLDTPDAKKAREWSQYYTAGPHLAGKNESQAQWTKDLWKEFGVDHAEVVSYDVYINYPLDHRLALLKDGEVEFEATLEEDVLEEDPSTNLTDRVPVFHGYSADGDVTGQFVYANYGTIQDYEELVNAGIDLKGKIVIARYGANFRGLKVARASELGAVGVLMYSDPGDDGGITEENGYKAYPEGPARNPSSVQRGSVEYLSFAPGDPTTIGYPSKPGVPRQSVEGKIPDIPSLPISYQEVLPILKALNGHGPNASSFSDNWNGGGLGYKGVNYNVGPSPESLTINLMNKQDYVTTPLWNAIGVINGTISDEVIVIGNHRDAWIAGGAGDPNSGSAALNEVVRSFGKALESGWKPHRTIVFASWDGEEYGLIGSTEWVEEYLPWLSASTIAYINVDVGARGKHFTTSAAPVLNKAIYDVTGQVLSPNQTTKGTTVRDTWSGHISTMGSGSDFTAFQDFAGISSIDVGFGAGPNDPVYHYHSNYDSFYWMDTYGDPGFKYHITIAKIINLLAAKLVEEPIVQFNATDYAVGLKKYLESVKSMAKEHQWDLLQLADPFKKLDKAVADFQDASIAFDASANKLEQHLASSTTLSESRKKALYDAVKTTNRKYKFLERQFLYAGGLDKRDWFKHVVFAPGRWTGYAGATFPGLVESIEDHDEANVRKWAGIITGRIYAAAGLLLDK</sequence>
<dbReference type="OrthoDB" id="5841748at2759"/>
<dbReference type="Proteomes" id="UP000016931">
    <property type="component" value="Unassembled WGS sequence"/>
</dbReference>
<dbReference type="InterPro" id="IPR039373">
    <property type="entry name" value="Peptidase_M28B"/>
</dbReference>
<dbReference type="SUPFAM" id="SSF47672">
    <property type="entry name" value="Transferrin receptor-like dimerisation domain"/>
    <property type="match status" value="1"/>
</dbReference>
<dbReference type="Gene3D" id="3.50.30.30">
    <property type="match status" value="1"/>
</dbReference>
<keyword evidence="2" id="KW-0472">Membrane</keyword>
<protein>
    <submittedName>
        <fullName evidence="6">Zn-dependent exopeptidase</fullName>
    </submittedName>
</protein>
<dbReference type="Pfam" id="PF04389">
    <property type="entry name" value="Peptidase_M28"/>
    <property type="match status" value="1"/>
</dbReference>
<dbReference type="InterPro" id="IPR036757">
    <property type="entry name" value="TFR-like_dimer_dom_sf"/>
</dbReference>
<dbReference type="SUPFAM" id="SSF53187">
    <property type="entry name" value="Zn-dependent exopeptidases"/>
    <property type="match status" value="1"/>
</dbReference>
<keyword evidence="2" id="KW-0812">Transmembrane</keyword>
<dbReference type="Pfam" id="PF04253">
    <property type="entry name" value="TFR_dimer"/>
    <property type="match status" value="1"/>
</dbReference>
<reference evidence="6 7" key="1">
    <citation type="journal article" date="2012" name="PLoS Pathog.">
        <title>Diverse lifestyles and strategies of plant pathogenesis encoded in the genomes of eighteen Dothideomycetes fungi.</title>
        <authorList>
            <person name="Ohm R.A."/>
            <person name="Feau N."/>
            <person name="Henrissat B."/>
            <person name="Schoch C.L."/>
            <person name="Horwitz B.A."/>
            <person name="Barry K.W."/>
            <person name="Condon B.J."/>
            <person name="Copeland A.C."/>
            <person name="Dhillon B."/>
            <person name="Glaser F."/>
            <person name="Hesse C.N."/>
            <person name="Kosti I."/>
            <person name="LaButti K."/>
            <person name="Lindquist E.A."/>
            <person name="Lucas S."/>
            <person name="Salamov A.A."/>
            <person name="Bradshaw R.E."/>
            <person name="Ciuffetti L."/>
            <person name="Hamelin R.C."/>
            <person name="Kema G.H.J."/>
            <person name="Lawrence C."/>
            <person name="Scott J.A."/>
            <person name="Spatafora J.W."/>
            <person name="Turgeon B.G."/>
            <person name="de Wit P.J.G.M."/>
            <person name="Zhong S."/>
            <person name="Goodwin S.B."/>
            <person name="Grigoriev I.V."/>
        </authorList>
    </citation>
    <scope>NUCLEOTIDE SEQUENCE [LARGE SCALE GENOMIC DNA]</scope>
    <source>
        <strain evidence="6 7">SO2202</strain>
    </source>
</reference>
<feature type="transmembrane region" description="Helical" evidence="2">
    <location>
        <begin position="42"/>
        <end position="62"/>
    </location>
</feature>
<evidence type="ECO:0000256" key="2">
    <source>
        <dbReference type="SAM" id="Phobius"/>
    </source>
</evidence>
<evidence type="ECO:0000313" key="7">
    <source>
        <dbReference type="Proteomes" id="UP000016931"/>
    </source>
</evidence>
<dbReference type="InterPro" id="IPR007365">
    <property type="entry name" value="TFR-like_dimer_dom"/>
</dbReference>
<dbReference type="Pfam" id="PF02225">
    <property type="entry name" value="PA"/>
    <property type="match status" value="1"/>
</dbReference>
<proteinExistence type="inferred from homology"/>
<dbReference type="AlphaFoldDB" id="M3CM28"/>
<dbReference type="EMBL" id="KB456262">
    <property type="protein sequence ID" value="EMF14838.1"/>
    <property type="molecule type" value="Genomic_DNA"/>
</dbReference>
<keyword evidence="2" id="KW-1133">Transmembrane helix</keyword>
<feature type="domain" description="Transferrin receptor-like dimerisation" evidence="4">
    <location>
        <begin position="660"/>
        <end position="783"/>
    </location>
</feature>
<evidence type="ECO:0000313" key="6">
    <source>
        <dbReference type="EMBL" id="EMF14838.1"/>
    </source>
</evidence>
<dbReference type="OMA" id="LWNVIGT"/>
<name>M3CM28_SPHMS</name>
<dbReference type="HOGENOM" id="CLU_005688_2_0_1"/>
<dbReference type="CDD" id="cd02121">
    <property type="entry name" value="PA_GCPII_like"/>
    <property type="match status" value="1"/>
</dbReference>
<dbReference type="InterPro" id="IPR003137">
    <property type="entry name" value="PA_domain"/>
</dbReference>
<dbReference type="InterPro" id="IPR046450">
    <property type="entry name" value="PA_dom_sf"/>
</dbReference>
<dbReference type="InterPro" id="IPR007484">
    <property type="entry name" value="Peptidase_M28"/>
</dbReference>